<name>A0A4Z2J2W7_9TELE</name>
<feature type="compositionally biased region" description="Basic and acidic residues" evidence="1">
    <location>
        <begin position="50"/>
        <end position="66"/>
    </location>
</feature>
<feature type="compositionally biased region" description="Basic and acidic residues" evidence="1">
    <location>
        <begin position="1"/>
        <end position="10"/>
    </location>
</feature>
<proteinExistence type="predicted"/>
<reference evidence="2 3" key="1">
    <citation type="submission" date="2019-03" db="EMBL/GenBank/DDBJ databases">
        <title>First draft genome of Liparis tanakae, snailfish: a comprehensive survey of snailfish specific genes.</title>
        <authorList>
            <person name="Kim W."/>
            <person name="Song I."/>
            <person name="Jeong J.-H."/>
            <person name="Kim D."/>
            <person name="Kim S."/>
            <person name="Ryu S."/>
            <person name="Song J.Y."/>
            <person name="Lee S.K."/>
        </authorList>
    </citation>
    <scope>NUCLEOTIDE SEQUENCE [LARGE SCALE GENOMIC DNA]</scope>
    <source>
        <tissue evidence="2">Muscle</tissue>
    </source>
</reference>
<gene>
    <name evidence="2" type="ORF">EYF80_005521</name>
</gene>
<feature type="compositionally biased region" description="Polar residues" evidence="1">
    <location>
        <begin position="30"/>
        <end position="46"/>
    </location>
</feature>
<comment type="caution">
    <text evidence="2">The sequence shown here is derived from an EMBL/GenBank/DDBJ whole genome shotgun (WGS) entry which is preliminary data.</text>
</comment>
<accession>A0A4Z2J2W7</accession>
<organism evidence="2 3">
    <name type="scientific">Liparis tanakae</name>
    <name type="common">Tanaka's snailfish</name>
    <dbReference type="NCBI Taxonomy" id="230148"/>
    <lineage>
        <taxon>Eukaryota</taxon>
        <taxon>Metazoa</taxon>
        <taxon>Chordata</taxon>
        <taxon>Craniata</taxon>
        <taxon>Vertebrata</taxon>
        <taxon>Euteleostomi</taxon>
        <taxon>Actinopterygii</taxon>
        <taxon>Neopterygii</taxon>
        <taxon>Teleostei</taxon>
        <taxon>Neoteleostei</taxon>
        <taxon>Acanthomorphata</taxon>
        <taxon>Eupercaria</taxon>
        <taxon>Perciformes</taxon>
        <taxon>Cottioidei</taxon>
        <taxon>Cottales</taxon>
        <taxon>Liparidae</taxon>
        <taxon>Liparis</taxon>
    </lineage>
</organism>
<dbReference type="Proteomes" id="UP000314294">
    <property type="component" value="Unassembled WGS sequence"/>
</dbReference>
<evidence type="ECO:0000313" key="3">
    <source>
        <dbReference type="Proteomes" id="UP000314294"/>
    </source>
</evidence>
<keyword evidence="3" id="KW-1185">Reference proteome</keyword>
<feature type="region of interest" description="Disordered" evidence="1">
    <location>
        <begin position="1"/>
        <end position="20"/>
    </location>
</feature>
<evidence type="ECO:0000313" key="2">
    <source>
        <dbReference type="EMBL" id="TNN84194.1"/>
    </source>
</evidence>
<protein>
    <submittedName>
        <fullName evidence="2">Uncharacterized protein</fullName>
    </submittedName>
</protein>
<sequence>MDKRAKERGVRGGGGGGLAKVDLACTTLSTTGGPLGKVNNQISNKSSARKPLEGSLRRRKSWRSDESQRMKWYETISCVAVDFGQGEVPVSSASTSLIFRPMRSIRKRIQPLWMLRPSLVHMMRGGGSPSTGHGSLTALPSRAICL</sequence>
<feature type="region of interest" description="Disordered" evidence="1">
    <location>
        <begin position="30"/>
        <end position="66"/>
    </location>
</feature>
<dbReference type="AlphaFoldDB" id="A0A4Z2J2W7"/>
<evidence type="ECO:0000256" key="1">
    <source>
        <dbReference type="SAM" id="MobiDB-lite"/>
    </source>
</evidence>
<dbReference type="EMBL" id="SRLO01000028">
    <property type="protein sequence ID" value="TNN84194.1"/>
    <property type="molecule type" value="Genomic_DNA"/>
</dbReference>